<dbReference type="PROSITE" id="PS50110">
    <property type="entry name" value="RESPONSE_REGULATORY"/>
    <property type="match status" value="1"/>
</dbReference>
<dbReference type="PRINTS" id="PR00038">
    <property type="entry name" value="HTHLUXR"/>
</dbReference>
<dbReference type="SUPFAM" id="SSF46894">
    <property type="entry name" value="C-terminal effector domain of the bipartite response regulators"/>
    <property type="match status" value="1"/>
</dbReference>
<dbReference type="InterPro" id="IPR001789">
    <property type="entry name" value="Sig_transdc_resp-reg_receiver"/>
</dbReference>
<dbReference type="GO" id="GO:0003677">
    <property type="term" value="F:DNA binding"/>
    <property type="evidence" value="ECO:0007669"/>
    <property type="project" value="UniProtKB-KW"/>
</dbReference>
<dbReference type="Pfam" id="PF00072">
    <property type="entry name" value="Response_reg"/>
    <property type="match status" value="1"/>
</dbReference>
<reference evidence="6" key="1">
    <citation type="journal article" date="2014" name="Int. J. Syst. Evol. Microbiol.">
        <title>Complete genome sequence of Corynebacterium casei LMG S-19264T (=DSM 44701T), isolated from a smear-ripened cheese.</title>
        <authorList>
            <consortium name="US DOE Joint Genome Institute (JGI-PGF)"/>
            <person name="Walter F."/>
            <person name="Albersmeier A."/>
            <person name="Kalinowski J."/>
            <person name="Ruckert C."/>
        </authorList>
    </citation>
    <scope>NUCLEOTIDE SEQUENCE</scope>
    <source>
        <strain evidence="6">CGMCC 1.15254</strain>
    </source>
</reference>
<evidence type="ECO:0000259" key="4">
    <source>
        <dbReference type="PROSITE" id="PS50043"/>
    </source>
</evidence>
<dbReference type="AlphaFoldDB" id="A0A917C4P4"/>
<feature type="domain" description="Response regulatory" evidence="5">
    <location>
        <begin position="2"/>
        <end position="121"/>
    </location>
</feature>
<reference evidence="6" key="2">
    <citation type="submission" date="2020-09" db="EMBL/GenBank/DDBJ databases">
        <authorList>
            <person name="Sun Q."/>
            <person name="Zhou Y."/>
        </authorList>
    </citation>
    <scope>NUCLEOTIDE SEQUENCE</scope>
    <source>
        <strain evidence="6">CGMCC 1.15254</strain>
    </source>
</reference>
<dbReference type="InterPro" id="IPR058245">
    <property type="entry name" value="NreC/VraR/RcsB-like_REC"/>
</dbReference>
<dbReference type="InterPro" id="IPR051015">
    <property type="entry name" value="EvgA-like"/>
</dbReference>
<dbReference type="InterPro" id="IPR000792">
    <property type="entry name" value="Tscrpt_reg_LuxR_C"/>
</dbReference>
<dbReference type="Proteomes" id="UP000632498">
    <property type="component" value="Unassembled WGS sequence"/>
</dbReference>
<dbReference type="SMART" id="SM00421">
    <property type="entry name" value="HTH_LUXR"/>
    <property type="match status" value="1"/>
</dbReference>
<evidence type="ECO:0000313" key="6">
    <source>
        <dbReference type="EMBL" id="GGF71899.1"/>
    </source>
</evidence>
<comment type="caution">
    <text evidence="6">The sequence shown here is derived from an EMBL/GenBank/DDBJ whole genome shotgun (WGS) entry which is preliminary data.</text>
</comment>
<dbReference type="RefSeq" id="WP_188666251.1">
    <property type="nucleotide sequence ID" value="NZ_BMHV01000023.1"/>
</dbReference>
<sequence length="221" mass="23957">MKVLLADDHSIVRTALKYVLSELTPDLVVVEARNNSDIFAALDSNSDGFDLVMLDLRMPGMDGSGQAIGRVVERVAPTPVCVFTVSEDPDEMRAVLAAGVRAYIPKTTDDGLIATILKLVLSGGSYVPPVLGGLTMERHSHEAEEQGIKGRLLTKEIFPGLTRRQREVLALLAEGLSNQEIGERLDLNLSTVKSHVTAILRALDVENRTQAVLKFQSVVGK</sequence>
<proteinExistence type="predicted"/>
<evidence type="ECO:0000256" key="1">
    <source>
        <dbReference type="ARBA" id="ARBA00022553"/>
    </source>
</evidence>
<feature type="domain" description="HTH luxR-type" evidence="4">
    <location>
        <begin position="154"/>
        <end position="219"/>
    </location>
</feature>
<dbReference type="CDD" id="cd17535">
    <property type="entry name" value="REC_NarL-like"/>
    <property type="match status" value="1"/>
</dbReference>
<name>A0A917C4P4_9PROT</name>
<organism evidence="6 7">
    <name type="scientific">Terasakiella brassicae</name>
    <dbReference type="NCBI Taxonomy" id="1634917"/>
    <lineage>
        <taxon>Bacteria</taxon>
        <taxon>Pseudomonadati</taxon>
        <taxon>Pseudomonadota</taxon>
        <taxon>Alphaproteobacteria</taxon>
        <taxon>Rhodospirillales</taxon>
        <taxon>Terasakiellaceae</taxon>
        <taxon>Terasakiella</taxon>
    </lineage>
</organism>
<evidence type="ECO:0000313" key="7">
    <source>
        <dbReference type="Proteomes" id="UP000632498"/>
    </source>
</evidence>
<dbReference type="GO" id="GO:0006355">
    <property type="term" value="P:regulation of DNA-templated transcription"/>
    <property type="evidence" value="ECO:0007669"/>
    <property type="project" value="InterPro"/>
</dbReference>
<dbReference type="EMBL" id="BMHV01000023">
    <property type="protein sequence ID" value="GGF71899.1"/>
    <property type="molecule type" value="Genomic_DNA"/>
</dbReference>
<gene>
    <name evidence="6" type="ORF">GCM10011332_27310</name>
</gene>
<dbReference type="PROSITE" id="PS50043">
    <property type="entry name" value="HTH_LUXR_2"/>
    <property type="match status" value="1"/>
</dbReference>
<keyword evidence="2 6" id="KW-0238">DNA-binding</keyword>
<evidence type="ECO:0000256" key="3">
    <source>
        <dbReference type="PROSITE-ProRule" id="PRU00169"/>
    </source>
</evidence>
<dbReference type="Pfam" id="PF00196">
    <property type="entry name" value="GerE"/>
    <property type="match status" value="1"/>
</dbReference>
<dbReference type="PANTHER" id="PTHR45566">
    <property type="entry name" value="HTH-TYPE TRANSCRIPTIONAL REGULATOR YHJB-RELATED"/>
    <property type="match status" value="1"/>
</dbReference>
<dbReference type="GO" id="GO:0000160">
    <property type="term" value="P:phosphorelay signal transduction system"/>
    <property type="evidence" value="ECO:0007669"/>
    <property type="project" value="InterPro"/>
</dbReference>
<keyword evidence="1 3" id="KW-0597">Phosphoprotein</keyword>
<dbReference type="InterPro" id="IPR011006">
    <property type="entry name" value="CheY-like_superfamily"/>
</dbReference>
<dbReference type="SMART" id="SM00448">
    <property type="entry name" value="REC"/>
    <property type="match status" value="1"/>
</dbReference>
<dbReference type="SUPFAM" id="SSF52172">
    <property type="entry name" value="CheY-like"/>
    <property type="match status" value="1"/>
</dbReference>
<accession>A0A917C4P4</accession>
<dbReference type="CDD" id="cd06170">
    <property type="entry name" value="LuxR_C_like"/>
    <property type="match status" value="1"/>
</dbReference>
<protein>
    <submittedName>
        <fullName evidence="6">DNA-binding response regulator</fullName>
    </submittedName>
</protein>
<evidence type="ECO:0000259" key="5">
    <source>
        <dbReference type="PROSITE" id="PS50110"/>
    </source>
</evidence>
<dbReference type="InterPro" id="IPR016032">
    <property type="entry name" value="Sig_transdc_resp-reg_C-effctor"/>
</dbReference>
<feature type="modified residue" description="4-aspartylphosphate" evidence="3">
    <location>
        <position position="55"/>
    </location>
</feature>
<keyword evidence="7" id="KW-1185">Reference proteome</keyword>
<dbReference type="Gene3D" id="3.40.50.2300">
    <property type="match status" value="1"/>
</dbReference>
<evidence type="ECO:0000256" key="2">
    <source>
        <dbReference type="ARBA" id="ARBA00023125"/>
    </source>
</evidence>
<dbReference type="PANTHER" id="PTHR45566:SF2">
    <property type="entry name" value="NARL SUBFAMILY"/>
    <property type="match status" value="1"/>
</dbReference>